<dbReference type="Pfam" id="PF13384">
    <property type="entry name" value="HTH_23"/>
    <property type="match status" value="1"/>
</dbReference>
<dbReference type="Proteomes" id="UP000001059">
    <property type="component" value="Chromosome"/>
</dbReference>
<dbReference type="InterPro" id="IPR009057">
    <property type="entry name" value="Homeodomain-like_sf"/>
</dbReference>
<gene>
    <name evidence="1" type="ordered locus">Mmah_0728</name>
</gene>
<protein>
    <submittedName>
        <fullName evidence="1">IS1 transposase</fullName>
    </submittedName>
</protein>
<dbReference type="GeneID" id="32160029"/>
<dbReference type="InterPro" id="IPR005063">
    <property type="entry name" value="Transposase_27"/>
</dbReference>
<sequence length="227" mass="26182">MNCPKCKSSNHKKNGKVDGRQRYKCHDCGYNYTVEIKSTASSASVKRQALQLYLEGLGFRSIGRFLGVSHVSVYNWIKKFGQELEDLKSENEIKIVEMDEMHTYIGNKKNIAGSGLLLIELGKGSINCSFGNRGTETGIQLWDKLRDSEIKEVMTDHWKAYAEFLPEAIHTRSKAETYTVEGYNSIFRHFLARLRRKSKCYTKSLEMLRYSVLLLIKYRNKELAIFN</sequence>
<dbReference type="GO" id="GO:0003677">
    <property type="term" value="F:DNA binding"/>
    <property type="evidence" value="ECO:0007669"/>
    <property type="project" value="InterPro"/>
</dbReference>
<reference evidence="1 2" key="1">
    <citation type="submission" date="2010-03" db="EMBL/GenBank/DDBJ databases">
        <title>The complete genome of Methanohalophilus mahii DSM 5219.</title>
        <authorList>
            <consortium name="US DOE Joint Genome Institute (JGI-PGF)"/>
            <person name="Lucas S."/>
            <person name="Copeland A."/>
            <person name="Lapidus A."/>
            <person name="Glavina del Rio T."/>
            <person name="Dalin E."/>
            <person name="Tice H."/>
            <person name="Bruce D."/>
            <person name="Goodwin L."/>
            <person name="Pitluck S."/>
            <person name="Kyrpides N."/>
            <person name="Mavromatis K."/>
            <person name="Ivanova N."/>
            <person name="Lykidis A."/>
            <person name="Saunders E."/>
            <person name="Brettin T."/>
            <person name="Detter J.C."/>
            <person name="Han C."/>
            <person name="Land M."/>
            <person name="Hauser L."/>
            <person name="Markowitz V."/>
            <person name="Cheng J.-F."/>
            <person name="Hugenholtz P."/>
            <person name="Woyke T."/>
            <person name="Wu D."/>
            <person name="Spring S."/>
            <person name="Schneider S."/>
            <person name="Schroeder M."/>
            <person name="Klenk H.-P."/>
            <person name="Eisen J.A."/>
        </authorList>
    </citation>
    <scope>NUCLEOTIDE SEQUENCE [LARGE SCALE GENOMIC DNA]</scope>
    <source>
        <strain evidence="2">ATCC 35705 / DSM 5219 / SLP</strain>
    </source>
</reference>
<dbReference type="SUPFAM" id="SSF46689">
    <property type="entry name" value="Homeodomain-like"/>
    <property type="match status" value="1"/>
</dbReference>
<dbReference type="RefSeq" id="WP_013037195.1">
    <property type="nucleotide sequence ID" value="NC_014002.1"/>
</dbReference>
<dbReference type="PANTHER" id="PTHR33293:SF2">
    <property type="entry name" value="TRANSPOSASE"/>
    <property type="match status" value="1"/>
</dbReference>
<dbReference type="InterPro" id="IPR051354">
    <property type="entry name" value="Transposase_27_IS1"/>
</dbReference>
<evidence type="ECO:0000313" key="2">
    <source>
        <dbReference type="Proteomes" id="UP000001059"/>
    </source>
</evidence>
<dbReference type="HOGENOM" id="CLU_076276_0_1_2"/>
<name>D5EAQ1_METMS</name>
<dbReference type="AlphaFoldDB" id="D5EAQ1"/>
<dbReference type="STRING" id="547558.Mmah_0728"/>
<dbReference type="GO" id="GO:0004803">
    <property type="term" value="F:transposase activity"/>
    <property type="evidence" value="ECO:0007669"/>
    <property type="project" value="InterPro"/>
</dbReference>
<dbReference type="GO" id="GO:0006313">
    <property type="term" value="P:DNA transposition"/>
    <property type="evidence" value="ECO:0007669"/>
    <property type="project" value="InterPro"/>
</dbReference>
<organism evidence="1 2">
    <name type="scientific">Methanohalophilus mahii (strain ATCC 35705 / DSM 5219 / SLP)</name>
    <dbReference type="NCBI Taxonomy" id="547558"/>
    <lineage>
        <taxon>Archaea</taxon>
        <taxon>Methanobacteriati</taxon>
        <taxon>Methanobacteriota</taxon>
        <taxon>Stenosarchaea group</taxon>
        <taxon>Methanomicrobia</taxon>
        <taxon>Methanosarcinales</taxon>
        <taxon>Methanosarcinaceae</taxon>
        <taxon>Methanohalophilus</taxon>
    </lineage>
</organism>
<accession>D5EAQ1</accession>
<dbReference type="EMBL" id="CP001994">
    <property type="protein sequence ID" value="ADE36252.1"/>
    <property type="molecule type" value="Genomic_DNA"/>
</dbReference>
<dbReference type="PANTHER" id="PTHR33293">
    <property type="entry name" value="INSERTION ELEMENT IS1 1 PROTEIN INSB-RELATED"/>
    <property type="match status" value="1"/>
</dbReference>
<proteinExistence type="predicted"/>
<dbReference type="NCBIfam" id="NF033558">
    <property type="entry name" value="transpos_IS1"/>
    <property type="match status" value="1"/>
</dbReference>
<evidence type="ECO:0000313" key="1">
    <source>
        <dbReference type="EMBL" id="ADE36252.1"/>
    </source>
</evidence>
<dbReference type="KEGG" id="mmh:Mmah_0728"/>
<keyword evidence="2" id="KW-1185">Reference proteome</keyword>
<dbReference type="Pfam" id="PF03400">
    <property type="entry name" value="DDE_Tnp_IS1"/>
    <property type="match status" value="1"/>
</dbReference>